<name>A0AA88PXW5_9TELE</name>
<dbReference type="AlphaFoldDB" id="A0AA88PXW5"/>
<sequence length="75" mass="8501">MEFLKKFRKAKNVTPRTAVVFSALSRKNESKDDDALRAIKNIDPSSITHFKYSFTSVGVTARYHRGKLLEVLLTG</sequence>
<reference evidence="1" key="1">
    <citation type="submission" date="2023-08" db="EMBL/GenBank/DDBJ databases">
        <title>Chromosome-level Genome Assembly of mud carp (Cirrhinus molitorella).</title>
        <authorList>
            <person name="Liu H."/>
        </authorList>
    </citation>
    <scope>NUCLEOTIDE SEQUENCE</scope>
    <source>
        <strain evidence="1">Prfri</strain>
        <tissue evidence="1">Muscle</tissue>
    </source>
</reference>
<comment type="caution">
    <text evidence="1">The sequence shown here is derived from an EMBL/GenBank/DDBJ whole genome shotgun (WGS) entry which is preliminary data.</text>
</comment>
<evidence type="ECO:0000313" key="2">
    <source>
        <dbReference type="Proteomes" id="UP001187343"/>
    </source>
</evidence>
<evidence type="ECO:0000313" key="1">
    <source>
        <dbReference type="EMBL" id="KAK2900716.1"/>
    </source>
</evidence>
<dbReference type="EMBL" id="JAUYZG010000008">
    <property type="protein sequence ID" value="KAK2900716.1"/>
    <property type="molecule type" value="Genomic_DNA"/>
</dbReference>
<keyword evidence="2" id="KW-1185">Reference proteome</keyword>
<gene>
    <name evidence="1" type="ORF">Q8A67_008831</name>
</gene>
<proteinExistence type="predicted"/>
<accession>A0AA88PXW5</accession>
<organism evidence="1 2">
    <name type="scientific">Cirrhinus molitorella</name>
    <name type="common">mud carp</name>
    <dbReference type="NCBI Taxonomy" id="172907"/>
    <lineage>
        <taxon>Eukaryota</taxon>
        <taxon>Metazoa</taxon>
        <taxon>Chordata</taxon>
        <taxon>Craniata</taxon>
        <taxon>Vertebrata</taxon>
        <taxon>Euteleostomi</taxon>
        <taxon>Actinopterygii</taxon>
        <taxon>Neopterygii</taxon>
        <taxon>Teleostei</taxon>
        <taxon>Ostariophysi</taxon>
        <taxon>Cypriniformes</taxon>
        <taxon>Cyprinidae</taxon>
        <taxon>Labeoninae</taxon>
        <taxon>Labeonini</taxon>
        <taxon>Cirrhinus</taxon>
    </lineage>
</organism>
<protein>
    <submittedName>
        <fullName evidence="1">Uncharacterized protein</fullName>
    </submittedName>
</protein>
<dbReference type="Proteomes" id="UP001187343">
    <property type="component" value="Unassembled WGS sequence"/>
</dbReference>